<name>A0A2T9ZD46_9FUNG</name>
<evidence type="ECO:0000313" key="3">
    <source>
        <dbReference type="EMBL" id="PVV03587.1"/>
    </source>
</evidence>
<dbReference type="Gene3D" id="3.40.30.10">
    <property type="entry name" value="Glutaredoxin"/>
    <property type="match status" value="1"/>
</dbReference>
<evidence type="ECO:0000313" key="4">
    <source>
        <dbReference type="Proteomes" id="UP000245609"/>
    </source>
</evidence>
<evidence type="ECO:0000256" key="1">
    <source>
        <dbReference type="SAM" id="MobiDB-lite"/>
    </source>
</evidence>
<reference evidence="2 4" key="1">
    <citation type="journal article" date="2018" name="MBio">
        <title>Comparative Genomics Reveals the Core Gene Toolbox for the Fungus-Insect Symbiosis.</title>
        <authorList>
            <person name="Wang Y."/>
            <person name="Stata M."/>
            <person name="Wang W."/>
            <person name="Stajich J.E."/>
            <person name="White M.M."/>
            <person name="Moncalvo J.M."/>
        </authorList>
    </citation>
    <scope>NUCLEOTIDE SEQUENCE [LARGE SCALE GENOMIC DNA]</scope>
    <source>
        <strain evidence="2 4">SC-DP-2</strain>
    </source>
</reference>
<dbReference type="InterPro" id="IPR036249">
    <property type="entry name" value="Thioredoxin-like_sf"/>
</dbReference>
<dbReference type="EMBL" id="MBFS01000445">
    <property type="protein sequence ID" value="PVV02482.1"/>
    <property type="molecule type" value="Genomic_DNA"/>
</dbReference>
<keyword evidence="4" id="KW-1185">Reference proteome</keyword>
<dbReference type="PROSITE" id="PS51354">
    <property type="entry name" value="GLUTAREDOXIN_2"/>
    <property type="match status" value="1"/>
</dbReference>
<feature type="compositionally biased region" description="Polar residues" evidence="1">
    <location>
        <begin position="139"/>
        <end position="155"/>
    </location>
</feature>
<proteinExistence type="predicted"/>
<dbReference type="Proteomes" id="UP000245609">
    <property type="component" value="Unassembled WGS sequence"/>
</dbReference>
<gene>
    <name evidence="3" type="ORF">BB560_001926</name>
    <name evidence="2" type="ORF">BB560_003059</name>
</gene>
<dbReference type="Pfam" id="PF04908">
    <property type="entry name" value="SH3BGR"/>
    <property type="match status" value="1"/>
</dbReference>
<dbReference type="InterPro" id="IPR006993">
    <property type="entry name" value="Glut_rich_SH3-bd"/>
</dbReference>
<feature type="compositionally biased region" description="Basic and acidic residues" evidence="1">
    <location>
        <begin position="105"/>
        <end position="115"/>
    </location>
</feature>
<protein>
    <submittedName>
        <fullName evidence="2">Uncharacterized protein</fullName>
    </submittedName>
</protein>
<evidence type="ECO:0000313" key="2">
    <source>
        <dbReference type="EMBL" id="PVV02482.1"/>
    </source>
</evidence>
<feature type="region of interest" description="Disordered" evidence="1">
    <location>
        <begin position="1"/>
        <end position="273"/>
    </location>
</feature>
<dbReference type="STRING" id="133381.A0A2T9ZD46"/>
<accession>A0A2T9ZD46</accession>
<dbReference type="SUPFAM" id="SSF52833">
    <property type="entry name" value="Thioredoxin-like"/>
    <property type="match status" value="1"/>
</dbReference>
<feature type="compositionally biased region" description="Polar residues" evidence="1">
    <location>
        <begin position="229"/>
        <end position="273"/>
    </location>
</feature>
<sequence length="387" mass="42631">MSSTPTPLNESLNDSESTKSDNKDFIASDEKPSPEPEIINKDPLGDSEQAEKQSPSADDYKDLSKDIASLSIEKASSNSPKDGLFLGDVAEQNDTINSPKTLSRTLEKEDLHSDKITSNSTTNTVDSTNTGGTVKRSEPTSLDSLQDSLSETSELASIDADKEFTLNTVKYSTTSMSESSKKSNFSLNVEKKSSIAESLDSQPLEENESPKADSETEDIPQATTEKDTSPTSFQNQVSTPKSQPVSQGTPLSTESTRAAYLSSKTTTPSRISEIHSLNNSKTALDHTENPPRVQIYGSSISGNRKYKTEIKRMFNILHSHEIEFEFKCIAADPVAKSYMKRKALGNMNIPQIYVDGDLVGFYDEFYEANENDCLEEWLGLDEDPFEY</sequence>
<feature type="compositionally biased region" description="Polar residues" evidence="1">
    <location>
        <begin position="92"/>
        <end position="104"/>
    </location>
</feature>
<comment type="caution">
    <text evidence="2">The sequence shown here is derived from an EMBL/GenBank/DDBJ whole genome shotgun (WGS) entry which is preliminary data.</text>
</comment>
<feature type="compositionally biased region" description="Basic and acidic residues" evidence="1">
    <location>
        <begin position="16"/>
        <end position="44"/>
    </location>
</feature>
<dbReference type="EMBL" id="MBFS01000215">
    <property type="protein sequence ID" value="PVV03587.1"/>
    <property type="molecule type" value="Genomic_DNA"/>
</dbReference>
<feature type="compositionally biased region" description="Low complexity" evidence="1">
    <location>
        <begin position="172"/>
        <end position="186"/>
    </location>
</feature>
<feature type="compositionally biased region" description="Polar residues" evidence="1">
    <location>
        <begin position="1"/>
        <end position="15"/>
    </location>
</feature>
<organism evidence="2 4">
    <name type="scientific">Smittium megazygosporum</name>
    <dbReference type="NCBI Taxonomy" id="133381"/>
    <lineage>
        <taxon>Eukaryota</taxon>
        <taxon>Fungi</taxon>
        <taxon>Fungi incertae sedis</taxon>
        <taxon>Zoopagomycota</taxon>
        <taxon>Kickxellomycotina</taxon>
        <taxon>Harpellomycetes</taxon>
        <taxon>Harpellales</taxon>
        <taxon>Legeriomycetaceae</taxon>
        <taxon>Smittium</taxon>
    </lineage>
</organism>
<dbReference type="AlphaFoldDB" id="A0A2T9ZD46"/>
<dbReference type="OrthoDB" id="9932926at2759"/>
<feature type="compositionally biased region" description="Low complexity" evidence="1">
    <location>
        <begin position="117"/>
        <end position="134"/>
    </location>
</feature>